<evidence type="ECO:0000256" key="9">
    <source>
        <dbReference type="SAM" id="MobiDB-lite"/>
    </source>
</evidence>
<dbReference type="PANTHER" id="PTHR18952:SF141">
    <property type="entry name" value="CARBONIC ANHYDRASE"/>
    <property type="match status" value="1"/>
</dbReference>
<comment type="function">
    <text evidence="8">Reversible hydration of carbon dioxide.</text>
</comment>
<dbReference type="PROSITE" id="PS00162">
    <property type="entry name" value="ALPHA_CA_1"/>
    <property type="match status" value="1"/>
</dbReference>
<comment type="similarity">
    <text evidence="2 8">Belongs to the alpha-carbonic anhydrase family.</text>
</comment>
<keyword evidence="5 8" id="KW-0862">Zinc</keyword>
<feature type="chain" id="PRO_5025097426" description="Carbonic anhydrase" evidence="8">
    <location>
        <begin position="22"/>
        <end position="285"/>
    </location>
</feature>
<evidence type="ECO:0000259" key="10">
    <source>
        <dbReference type="PROSITE" id="PS51144"/>
    </source>
</evidence>
<dbReference type="InterPro" id="IPR036398">
    <property type="entry name" value="CA_dom_sf"/>
</dbReference>
<dbReference type="GO" id="GO:0005737">
    <property type="term" value="C:cytoplasm"/>
    <property type="evidence" value="ECO:0007669"/>
    <property type="project" value="TreeGrafter"/>
</dbReference>
<evidence type="ECO:0000256" key="2">
    <source>
        <dbReference type="ARBA" id="ARBA00010718"/>
    </source>
</evidence>
<dbReference type="InterPro" id="IPR018338">
    <property type="entry name" value="Carbonic_anhydrase_a-class_CS"/>
</dbReference>
<feature type="compositionally biased region" description="Polar residues" evidence="9">
    <location>
        <begin position="263"/>
        <end position="279"/>
    </location>
</feature>
<dbReference type="EC" id="4.2.1.1" evidence="3 8"/>
<organism evidence="11 12">
    <name type="scientific">Meloidogyne hapla</name>
    <name type="common">Root-knot nematode worm</name>
    <dbReference type="NCBI Taxonomy" id="6305"/>
    <lineage>
        <taxon>Eukaryota</taxon>
        <taxon>Metazoa</taxon>
        <taxon>Ecdysozoa</taxon>
        <taxon>Nematoda</taxon>
        <taxon>Chromadorea</taxon>
        <taxon>Rhabditida</taxon>
        <taxon>Tylenchina</taxon>
        <taxon>Tylenchomorpha</taxon>
        <taxon>Tylenchoidea</taxon>
        <taxon>Meloidogynidae</taxon>
        <taxon>Meloidogyninae</taxon>
        <taxon>Meloidogyne</taxon>
    </lineage>
</organism>
<feature type="domain" description="Alpha-carbonic anhydrase" evidence="10">
    <location>
        <begin position="23"/>
        <end position="276"/>
    </location>
</feature>
<protein>
    <recommendedName>
        <fullName evidence="3 8">Carbonic anhydrase</fullName>
        <ecNumber evidence="3 8">4.2.1.1</ecNumber>
    </recommendedName>
</protein>
<dbReference type="PROSITE" id="PS51144">
    <property type="entry name" value="ALPHA_CA_2"/>
    <property type="match status" value="1"/>
</dbReference>
<accession>A0A1I8B3L8</accession>
<evidence type="ECO:0000313" key="12">
    <source>
        <dbReference type="WBParaSite" id="MhA1_Contig1310.frz3.gene4"/>
    </source>
</evidence>
<dbReference type="SMART" id="SM01057">
    <property type="entry name" value="Carb_anhydrase"/>
    <property type="match status" value="1"/>
</dbReference>
<dbReference type="InterPro" id="IPR023561">
    <property type="entry name" value="Carbonic_anhydrase_a-class"/>
</dbReference>
<dbReference type="SUPFAM" id="SSF51069">
    <property type="entry name" value="Carbonic anhydrase"/>
    <property type="match status" value="1"/>
</dbReference>
<evidence type="ECO:0000313" key="11">
    <source>
        <dbReference type="Proteomes" id="UP000095281"/>
    </source>
</evidence>
<sequence length="285" mass="32658">MHSLNILIIFLIPNNLKLILGSEEWGYEEHNGPHTWDGKCKEGMNQSPINIQTKTVKLFCIEKLQFVNYNNSGDVELKNHGHGVVIKGFEKWDQKKRPYISGGGLKGKYVLLQYHFHWAVDHSEGSEHKINGKHYPVELHFVHVKEEYTLAEDLEKSDGIAVVGFFMKIGKNGKTLENLEKPMKRVIKHDTSTTISNFNIGSIPKTLDNFYRYQGSLTTPSCSESVIWTINAKPLNISKQQLDLLRSICGPKSEKPLKENKRPTQQLNSRQVQFRSSKLCNKKRN</sequence>
<evidence type="ECO:0000256" key="3">
    <source>
        <dbReference type="ARBA" id="ARBA00012925"/>
    </source>
</evidence>
<dbReference type="InterPro" id="IPR001148">
    <property type="entry name" value="CA_dom"/>
</dbReference>
<comment type="catalytic activity">
    <reaction evidence="7 8">
        <text>hydrogencarbonate + H(+) = CO2 + H2O</text>
        <dbReference type="Rhea" id="RHEA:10748"/>
        <dbReference type="ChEBI" id="CHEBI:15377"/>
        <dbReference type="ChEBI" id="CHEBI:15378"/>
        <dbReference type="ChEBI" id="CHEBI:16526"/>
        <dbReference type="ChEBI" id="CHEBI:17544"/>
        <dbReference type="EC" id="4.2.1.1"/>
    </reaction>
</comment>
<keyword evidence="8" id="KW-0732">Signal</keyword>
<dbReference type="CDD" id="cd00326">
    <property type="entry name" value="alpha_CA"/>
    <property type="match status" value="1"/>
</dbReference>
<dbReference type="Pfam" id="PF00194">
    <property type="entry name" value="Carb_anhydrase"/>
    <property type="match status" value="1"/>
</dbReference>
<name>A0A1I8B3L8_MELHA</name>
<reference evidence="12" key="1">
    <citation type="submission" date="2016-11" db="UniProtKB">
        <authorList>
            <consortium name="WormBaseParasite"/>
        </authorList>
    </citation>
    <scope>IDENTIFICATION</scope>
</reference>
<dbReference type="PANTHER" id="PTHR18952">
    <property type="entry name" value="CARBONIC ANHYDRASE"/>
    <property type="match status" value="1"/>
</dbReference>
<feature type="signal peptide" evidence="8">
    <location>
        <begin position="1"/>
        <end position="21"/>
    </location>
</feature>
<keyword evidence="6 8" id="KW-0456">Lyase</keyword>
<keyword evidence="11" id="KW-1185">Reference proteome</keyword>
<evidence type="ECO:0000256" key="7">
    <source>
        <dbReference type="ARBA" id="ARBA00048348"/>
    </source>
</evidence>
<dbReference type="GO" id="GO:0008270">
    <property type="term" value="F:zinc ion binding"/>
    <property type="evidence" value="ECO:0007669"/>
    <property type="project" value="UniProtKB-UniRule"/>
</dbReference>
<comment type="cofactor">
    <cofactor evidence="1 8">
        <name>Zn(2+)</name>
        <dbReference type="ChEBI" id="CHEBI:29105"/>
    </cofactor>
</comment>
<dbReference type="AlphaFoldDB" id="A0A1I8B3L8"/>
<proteinExistence type="inferred from homology"/>
<dbReference type="WBParaSite" id="MhA1_Contig1310.frz3.gene4">
    <property type="protein sequence ID" value="MhA1_Contig1310.frz3.gene4"/>
    <property type="gene ID" value="MhA1_Contig1310.frz3.gene4"/>
</dbReference>
<evidence type="ECO:0000256" key="5">
    <source>
        <dbReference type="ARBA" id="ARBA00022833"/>
    </source>
</evidence>
<evidence type="ECO:0000256" key="4">
    <source>
        <dbReference type="ARBA" id="ARBA00022723"/>
    </source>
</evidence>
<dbReference type="Proteomes" id="UP000095281">
    <property type="component" value="Unplaced"/>
</dbReference>
<evidence type="ECO:0000256" key="1">
    <source>
        <dbReference type="ARBA" id="ARBA00001947"/>
    </source>
</evidence>
<feature type="region of interest" description="Disordered" evidence="9">
    <location>
        <begin position="253"/>
        <end position="285"/>
    </location>
</feature>
<dbReference type="GO" id="GO:0004089">
    <property type="term" value="F:carbonate dehydratase activity"/>
    <property type="evidence" value="ECO:0007669"/>
    <property type="project" value="UniProtKB-UniRule"/>
</dbReference>
<evidence type="ECO:0000256" key="6">
    <source>
        <dbReference type="ARBA" id="ARBA00023239"/>
    </source>
</evidence>
<feature type="compositionally biased region" description="Basic and acidic residues" evidence="9">
    <location>
        <begin position="253"/>
        <end position="262"/>
    </location>
</feature>
<evidence type="ECO:0000256" key="8">
    <source>
        <dbReference type="RuleBase" id="RU367011"/>
    </source>
</evidence>
<dbReference type="OMA" id="HRYKLVQ"/>
<keyword evidence="4 8" id="KW-0479">Metal-binding</keyword>
<dbReference type="Gene3D" id="3.10.200.10">
    <property type="entry name" value="Alpha carbonic anhydrase"/>
    <property type="match status" value="1"/>
</dbReference>